<keyword evidence="1" id="KW-0812">Transmembrane</keyword>
<keyword evidence="1" id="KW-0472">Membrane</keyword>
<dbReference type="AlphaFoldDB" id="P95911"/>
<proteinExistence type="predicted"/>
<dbReference type="PIR" id="S74049">
    <property type="entry name" value="S74049"/>
</dbReference>
<reference evidence="2" key="1">
    <citation type="journal article" date="1996" name="Mol. Microbiol.">
        <title>Organizational characteristics and information content of an archaeal genome: 156 kb of sequence from Sulfolobus solfataricus P2.</title>
        <authorList>
            <person name="Sensen C.W."/>
            <person name="Klenk H.P."/>
            <person name="Singh R.K."/>
            <person name="Allard G."/>
            <person name="Chan C.C."/>
            <person name="Liu Q.Y."/>
            <person name="Penny S.L."/>
            <person name="Young F."/>
            <person name="Schenk M.E."/>
            <person name="Gaasterland T."/>
            <person name="Doolittle W.F."/>
            <person name="Ragan M.A."/>
            <person name="Charlebois R.L."/>
        </authorList>
    </citation>
    <scope>NUCLEOTIDE SEQUENCE</scope>
    <source>
        <strain evidence="2">P2</strain>
    </source>
</reference>
<evidence type="ECO:0000256" key="1">
    <source>
        <dbReference type="SAM" id="Phobius"/>
    </source>
</evidence>
<dbReference type="EMBL" id="Y08256">
    <property type="protein sequence ID" value="CAA69463.1"/>
    <property type="molecule type" value="Genomic_DNA"/>
</dbReference>
<keyword evidence="1" id="KW-1133">Transmembrane helix</keyword>
<feature type="transmembrane region" description="Helical" evidence="1">
    <location>
        <begin position="6"/>
        <end position="28"/>
    </location>
</feature>
<protein>
    <submittedName>
        <fullName evidence="2">Orf c01013 protein</fullName>
    </submittedName>
</protein>
<name>P95911_SACSO</name>
<organism evidence="2">
    <name type="scientific">Saccharolobus solfataricus</name>
    <name type="common">Sulfolobus solfataricus</name>
    <dbReference type="NCBI Taxonomy" id="2287"/>
    <lineage>
        <taxon>Archaea</taxon>
        <taxon>Thermoproteota</taxon>
        <taxon>Thermoprotei</taxon>
        <taxon>Sulfolobales</taxon>
        <taxon>Sulfolobaceae</taxon>
        <taxon>Saccharolobus</taxon>
    </lineage>
</organism>
<evidence type="ECO:0000313" key="2">
    <source>
        <dbReference type="EMBL" id="CAA69463.1"/>
    </source>
</evidence>
<sequence length="156" mass="17005">MQHYAFLTTSSISFIALMIRCLYSISLFLSTSLKNCANPSSSCTESSILLICLIGKNSLISSDPLAVILYLPSEVFSMTPSSSILLRSGYMEPGEGFQNPHVILLISSIISIPLLGDCHSNQSVINLNLPFCLAINSLILSVSIVINLNLPDYQFR</sequence>
<gene>
    <name evidence="2" type="primary">orf c01013</name>
</gene>
<accession>P95911</accession>
<feature type="transmembrane region" description="Helical" evidence="1">
    <location>
        <begin position="127"/>
        <end position="150"/>
    </location>
</feature>